<evidence type="ECO:0000256" key="5">
    <source>
        <dbReference type="SAM" id="Phobius"/>
    </source>
</evidence>
<evidence type="ECO:0000256" key="3">
    <source>
        <dbReference type="ARBA" id="ARBA00022989"/>
    </source>
</evidence>
<dbReference type="RefSeq" id="WP_032072655.1">
    <property type="nucleotide sequence ID" value="NC_025153.1"/>
</dbReference>
<reference evidence="6" key="1">
    <citation type="journal article" date="2014" name="PLoS ONE">
        <title>Presence and analysis of plasmids in human and animal associated arcobacter species.</title>
        <authorList>
            <person name="Douidah L."/>
            <person name="De Zutter L."/>
            <person name="Van Nieuwerburgh F."/>
            <person name="Deforce D."/>
            <person name="Ingmer H."/>
            <person name="Vandenberg O."/>
            <person name="Van den Abeele A.M."/>
            <person name="Houf K."/>
        </authorList>
    </citation>
    <scope>NUCLEOTIDE SEQUENCE</scope>
    <source>
        <strain evidence="6">AC1119</strain>
        <plasmid evidence="6">AB-1119-LD</plasmid>
    </source>
</reference>
<keyword evidence="6" id="KW-0614">Plasmid</keyword>
<dbReference type="GO" id="GO:0016020">
    <property type="term" value="C:membrane"/>
    <property type="evidence" value="ECO:0007669"/>
    <property type="project" value="UniProtKB-SubCell"/>
</dbReference>
<sequence>METNIFGTLQGIFENVTGDIQNGLYQSAKTIFDNGFFNIAFAFAIIWIGFMIAFKKFNSEEMAYKSIWTICVFSFVKLMLLEQSMYQNMIDIFNLPRDAFIMAINNLVKRANSTADVETIINALYASQTLITKSIFDKGGLTEIAPFFYGFIVWFTGSLMMLVIILNTVFSIFLSEIILALLPLVLPTLIWKKTEYVFFSWIKLYVSVSLYAPFTILFGLISIKVVELTMKIANAIDKDFEQNVQYILVLVLAQGLVIIAVFKIPNIINQLIGSSNEGSSLTSGVGTLSAGGAIVSAFSKYTGLKYSANKIAKSAFGDEKKQGGIGRLKDSIKDKISIR</sequence>
<keyword evidence="2 5" id="KW-0812">Transmembrane</keyword>
<evidence type="ECO:0000313" key="6">
    <source>
        <dbReference type="EMBL" id="AHG28754.1"/>
    </source>
</evidence>
<geneLocation type="plasmid" evidence="6">
    <name>AB-1119-LD</name>
</geneLocation>
<evidence type="ECO:0000256" key="4">
    <source>
        <dbReference type="ARBA" id="ARBA00023136"/>
    </source>
</evidence>
<dbReference type="EMBL" id="KF740630">
    <property type="protein sequence ID" value="AHG28754.1"/>
    <property type="molecule type" value="Genomic_DNA"/>
</dbReference>
<feature type="transmembrane region" description="Helical" evidence="5">
    <location>
        <begin position="173"/>
        <end position="190"/>
    </location>
</feature>
<comment type="subcellular location">
    <subcellularLocation>
        <location evidence="1">Membrane</location>
        <topology evidence="1">Multi-pass membrane protein</topology>
    </subcellularLocation>
</comment>
<feature type="transmembrane region" description="Helical" evidence="5">
    <location>
        <begin position="244"/>
        <end position="262"/>
    </location>
</feature>
<organism evidence="6">
    <name type="scientific">Aliarcobacter butzleri</name>
    <dbReference type="NCBI Taxonomy" id="28197"/>
    <lineage>
        <taxon>Bacteria</taxon>
        <taxon>Pseudomonadati</taxon>
        <taxon>Campylobacterota</taxon>
        <taxon>Epsilonproteobacteria</taxon>
        <taxon>Campylobacterales</taxon>
        <taxon>Arcobacteraceae</taxon>
        <taxon>Aliarcobacter</taxon>
    </lineage>
</organism>
<evidence type="ECO:0008006" key="7">
    <source>
        <dbReference type="Google" id="ProtNLM"/>
    </source>
</evidence>
<dbReference type="AlphaFoldDB" id="W0LZH8"/>
<evidence type="ECO:0000256" key="2">
    <source>
        <dbReference type="ARBA" id="ARBA00022692"/>
    </source>
</evidence>
<dbReference type="InterPro" id="IPR007688">
    <property type="entry name" value="Conjugal_tfr_TrbL/VirB6"/>
</dbReference>
<protein>
    <recommendedName>
        <fullName evidence="7">Conjugal transfer protein TrbL</fullName>
    </recommendedName>
</protein>
<feature type="transmembrane region" description="Helical" evidence="5">
    <location>
        <begin position="202"/>
        <end position="223"/>
    </location>
</feature>
<proteinExistence type="predicted"/>
<dbReference type="Pfam" id="PF04610">
    <property type="entry name" value="TrbL"/>
    <property type="match status" value="1"/>
</dbReference>
<feature type="transmembrane region" description="Helical" evidence="5">
    <location>
        <begin position="147"/>
        <end position="166"/>
    </location>
</feature>
<name>W0LZH8_9BACT</name>
<dbReference type="GO" id="GO:0030255">
    <property type="term" value="P:protein secretion by the type IV secretion system"/>
    <property type="evidence" value="ECO:0007669"/>
    <property type="project" value="InterPro"/>
</dbReference>
<keyword evidence="3 5" id="KW-1133">Transmembrane helix</keyword>
<evidence type="ECO:0000256" key="1">
    <source>
        <dbReference type="ARBA" id="ARBA00004141"/>
    </source>
</evidence>
<feature type="transmembrane region" description="Helical" evidence="5">
    <location>
        <begin position="35"/>
        <end position="54"/>
    </location>
</feature>
<accession>W0LZH8</accession>
<keyword evidence="4 5" id="KW-0472">Membrane</keyword>